<evidence type="ECO:0000313" key="1">
    <source>
        <dbReference type="EMBL" id="NLQ24578.1"/>
    </source>
</evidence>
<dbReference type="Proteomes" id="UP000527352">
    <property type="component" value="Unassembled WGS sequence"/>
</dbReference>
<accession>A0ABX1KQU1</accession>
<keyword evidence="2" id="KW-1185">Reference proteome</keyword>
<organism evidence="1 2">
    <name type="scientific">Shewanella oncorhynchi</name>
    <dbReference type="NCBI Taxonomy" id="2726434"/>
    <lineage>
        <taxon>Bacteria</taxon>
        <taxon>Pseudomonadati</taxon>
        <taxon>Pseudomonadota</taxon>
        <taxon>Gammaproteobacteria</taxon>
        <taxon>Alteromonadales</taxon>
        <taxon>Shewanellaceae</taxon>
        <taxon>Shewanella</taxon>
    </lineage>
</organism>
<dbReference type="RefSeq" id="WP_168826685.1">
    <property type="nucleotide sequence ID" value="NZ_JABAEB010000011.1"/>
</dbReference>
<dbReference type="EMBL" id="JABAEB010000011">
    <property type="protein sequence ID" value="NLQ24578.1"/>
    <property type="molecule type" value="Genomic_DNA"/>
</dbReference>
<gene>
    <name evidence="1" type="ORF">HGO26_17040</name>
</gene>
<protein>
    <submittedName>
        <fullName evidence="1">Uncharacterized protein</fullName>
    </submittedName>
</protein>
<sequence length="150" mass="17070">MLPTFWKLSQGTEYFSLIDISSSIEHRLVYVHINTAAKGQSSTTQGEHFINADVGDYFYLTHGNNGICLLGQFTGPVNFFSSKGDGWADRPFRLIRLAISNVGYEGPNKWWAPNHRSTFIQVPEDEIAEFEEHILEPFFGINLEEYGLSY</sequence>
<evidence type="ECO:0000313" key="2">
    <source>
        <dbReference type="Proteomes" id="UP000527352"/>
    </source>
</evidence>
<reference evidence="1 2" key="1">
    <citation type="submission" date="2020-04" db="EMBL/GenBank/DDBJ databases">
        <title>The first description of lens atrophy caused by putative novel Shewanella sp. that is a new emerging pathogen for cultured rainbow trout?</title>
        <authorList>
            <person name="Saticioglu I.B."/>
            <person name="Duman M."/>
            <person name="Altun S."/>
        </authorList>
    </citation>
    <scope>NUCLEOTIDE SEQUENCE [LARGE SCALE GENOMIC DNA]</scope>
    <source>
        <strain evidence="1 2">S-1</strain>
    </source>
</reference>
<comment type="caution">
    <text evidence="1">The sequence shown here is derived from an EMBL/GenBank/DDBJ whole genome shotgun (WGS) entry which is preliminary data.</text>
</comment>
<proteinExistence type="predicted"/>
<name>A0ABX1KQU1_9GAMM</name>